<evidence type="ECO:0000313" key="18">
    <source>
        <dbReference type="Proteomes" id="UP000186102"/>
    </source>
</evidence>
<dbReference type="SMART" id="SM00388">
    <property type="entry name" value="HisKA"/>
    <property type="match status" value="1"/>
</dbReference>
<evidence type="ECO:0000259" key="15">
    <source>
        <dbReference type="PROSITE" id="PS50109"/>
    </source>
</evidence>
<keyword evidence="12" id="KW-0902">Two-component regulatory system</keyword>
<evidence type="ECO:0000256" key="7">
    <source>
        <dbReference type="ARBA" id="ARBA00022692"/>
    </source>
</evidence>
<dbReference type="SUPFAM" id="SSF47384">
    <property type="entry name" value="Homodimeric domain of signal transducing histidine kinase"/>
    <property type="match status" value="1"/>
</dbReference>
<evidence type="ECO:0000256" key="3">
    <source>
        <dbReference type="ARBA" id="ARBA00012438"/>
    </source>
</evidence>
<evidence type="ECO:0000256" key="10">
    <source>
        <dbReference type="ARBA" id="ARBA00022840"/>
    </source>
</evidence>
<keyword evidence="6" id="KW-0808">Transferase</keyword>
<sequence length="359" mass="40683">MPSKNWFFWRRSILAKLILINLLIIAIVIWLAGVSVKDFACLLSKQYQVADGASSNLFDRTMQFYLIRASILAVIVAGILYYFLVRKLILPLQHLGTSAQKMARGEFQPCREIPSEDEIGRLISDFNHLSSKLQQTEELRKKMVSDIAHELRTPLTNITGYLEALSTGVIQGEPELYRSLHEEALHLTGLVEELHQLNIWESKRLGQGELQKISVENVLETTLKSFELELNNREIKVAANIQAADILGNREGIKQVITNLLKNVLQYDRGGWVKIEGKKEGHIYKVVVTNLGQPIPDDKADQVFERFYRLDSSRNRKTGGAGLGLAIIKEIIDQHRGEVGLISRQDEHSFWFTVPLADA</sequence>
<dbReference type="InterPro" id="IPR004358">
    <property type="entry name" value="Sig_transdc_His_kin-like_C"/>
</dbReference>
<dbReference type="GO" id="GO:0005524">
    <property type="term" value="F:ATP binding"/>
    <property type="evidence" value="ECO:0007669"/>
    <property type="project" value="UniProtKB-KW"/>
</dbReference>
<dbReference type="InterPro" id="IPR050398">
    <property type="entry name" value="HssS/ArlS-like"/>
</dbReference>
<evidence type="ECO:0000256" key="14">
    <source>
        <dbReference type="SAM" id="Phobius"/>
    </source>
</evidence>
<feature type="transmembrane region" description="Helical" evidence="14">
    <location>
        <begin position="65"/>
        <end position="84"/>
    </location>
</feature>
<dbReference type="CDD" id="cd00075">
    <property type="entry name" value="HATPase"/>
    <property type="match status" value="1"/>
</dbReference>
<dbReference type="Proteomes" id="UP000186102">
    <property type="component" value="Unassembled WGS sequence"/>
</dbReference>
<keyword evidence="5" id="KW-0597">Phosphoprotein</keyword>
<comment type="subcellular location">
    <subcellularLocation>
        <location evidence="2">Cell membrane</location>
        <topology evidence="2">Multi-pass membrane protein</topology>
    </subcellularLocation>
</comment>
<keyword evidence="7 14" id="KW-0812">Transmembrane</keyword>
<feature type="domain" description="HAMP" evidence="16">
    <location>
        <begin position="86"/>
        <end position="138"/>
    </location>
</feature>
<dbReference type="Gene3D" id="6.10.340.10">
    <property type="match status" value="1"/>
</dbReference>
<keyword evidence="4" id="KW-1003">Cell membrane</keyword>
<dbReference type="PROSITE" id="PS50885">
    <property type="entry name" value="HAMP"/>
    <property type="match status" value="1"/>
</dbReference>
<comment type="caution">
    <text evidence="17">The sequence shown here is derived from an EMBL/GenBank/DDBJ whole genome shotgun (WGS) entry which is preliminary data.</text>
</comment>
<dbReference type="EMBL" id="MLBF01000140">
    <property type="protein sequence ID" value="OLN25035.1"/>
    <property type="molecule type" value="Genomic_DNA"/>
</dbReference>
<evidence type="ECO:0000256" key="11">
    <source>
        <dbReference type="ARBA" id="ARBA00022989"/>
    </source>
</evidence>
<name>A0A1Q8QCM1_9FIRM</name>
<protein>
    <recommendedName>
        <fullName evidence="3">histidine kinase</fullName>
        <ecNumber evidence="3">2.7.13.3</ecNumber>
    </recommendedName>
</protein>
<dbReference type="GO" id="GO:0005886">
    <property type="term" value="C:plasma membrane"/>
    <property type="evidence" value="ECO:0007669"/>
    <property type="project" value="UniProtKB-SubCell"/>
</dbReference>
<dbReference type="GO" id="GO:0000155">
    <property type="term" value="F:phosphorelay sensor kinase activity"/>
    <property type="evidence" value="ECO:0007669"/>
    <property type="project" value="InterPro"/>
</dbReference>
<evidence type="ECO:0000256" key="9">
    <source>
        <dbReference type="ARBA" id="ARBA00022777"/>
    </source>
</evidence>
<dbReference type="EC" id="2.7.13.3" evidence="3"/>
<dbReference type="Gene3D" id="3.30.565.10">
    <property type="entry name" value="Histidine kinase-like ATPase, C-terminal domain"/>
    <property type="match status" value="1"/>
</dbReference>
<gene>
    <name evidence="17" type="ORF">DSOL_5379</name>
</gene>
<dbReference type="CDD" id="cd00082">
    <property type="entry name" value="HisKA"/>
    <property type="match status" value="1"/>
</dbReference>
<dbReference type="InterPro" id="IPR036890">
    <property type="entry name" value="HATPase_C_sf"/>
</dbReference>
<dbReference type="PANTHER" id="PTHR45528">
    <property type="entry name" value="SENSOR HISTIDINE KINASE CPXA"/>
    <property type="match status" value="1"/>
</dbReference>
<keyword evidence="13 14" id="KW-0472">Membrane</keyword>
<evidence type="ECO:0000256" key="4">
    <source>
        <dbReference type="ARBA" id="ARBA00022475"/>
    </source>
</evidence>
<evidence type="ECO:0000313" key="17">
    <source>
        <dbReference type="EMBL" id="OLN25035.1"/>
    </source>
</evidence>
<dbReference type="Gene3D" id="1.10.287.130">
    <property type="match status" value="1"/>
</dbReference>
<organism evidence="17 18">
    <name type="scientific">Desulfosporosinus metallidurans</name>
    <dbReference type="NCBI Taxonomy" id="1888891"/>
    <lineage>
        <taxon>Bacteria</taxon>
        <taxon>Bacillati</taxon>
        <taxon>Bacillota</taxon>
        <taxon>Clostridia</taxon>
        <taxon>Eubacteriales</taxon>
        <taxon>Desulfitobacteriaceae</taxon>
        <taxon>Desulfosporosinus</taxon>
    </lineage>
</organism>
<dbReference type="SUPFAM" id="SSF158472">
    <property type="entry name" value="HAMP domain-like"/>
    <property type="match status" value="1"/>
</dbReference>
<dbReference type="InterPro" id="IPR003594">
    <property type="entry name" value="HATPase_dom"/>
</dbReference>
<evidence type="ECO:0000256" key="13">
    <source>
        <dbReference type="ARBA" id="ARBA00023136"/>
    </source>
</evidence>
<evidence type="ECO:0000256" key="2">
    <source>
        <dbReference type="ARBA" id="ARBA00004651"/>
    </source>
</evidence>
<dbReference type="PROSITE" id="PS50109">
    <property type="entry name" value="HIS_KIN"/>
    <property type="match status" value="1"/>
</dbReference>
<evidence type="ECO:0000256" key="5">
    <source>
        <dbReference type="ARBA" id="ARBA00022553"/>
    </source>
</evidence>
<keyword evidence="18" id="KW-1185">Reference proteome</keyword>
<accession>A0A1Q8QCM1</accession>
<dbReference type="Pfam" id="PF02518">
    <property type="entry name" value="HATPase_c"/>
    <property type="match status" value="1"/>
</dbReference>
<keyword evidence="10" id="KW-0067">ATP-binding</keyword>
<reference evidence="17 18" key="1">
    <citation type="submission" date="2016-09" db="EMBL/GenBank/DDBJ databases">
        <title>Complete genome of Desulfosporosinus sp. OL.</title>
        <authorList>
            <person name="Mardanov A."/>
            <person name="Beletsky A."/>
            <person name="Panova A."/>
            <person name="Karnachuk O."/>
            <person name="Ravin N."/>
        </authorList>
    </citation>
    <scope>NUCLEOTIDE SEQUENCE [LARGE SCALE GENOMIC DNA]</scope>
    <source>
        <strain evidence="17 18">OL</strain>
    </source>
</reference>
<dbReference type="SMART" id="SM00304">
    <property type="entry name" value="HAMP"/>
    <property type="match status" value="1"/>
</dbReference>
<evidence type="ECO:0000256" key="12">
    <source>
        <dbReference type="ARBA" id="ARBA00023012"/>
    </source>
</evidence>
<dbReference type="SUPFAM" id="SSF55874">
    <property type="entry name" value="ATPase domain of HSP90 chaperone/DNA topoisomerase II/histidine kinase"/>
    <property type="match status" value="1"/>
</dbReference>
<feature type="domain" description="Histidine kinase" evidence="15">
    <location>
        <begin position="146"/>
        <end position="358"/>
    </location>
</feature>
<dbReference type="SMART" id="SM00387">
    <property type="entry name" value="HATPase_c"/>
    <property type="match status" value="1"/>
</dbReference>
<evidence type="ECO:0000256" key="8">
    <source>
        <dbReference type="ARBA" id="ARBA00022741"/>
    </source>
</evidence>
<dbReference type="PANTHER" id="PTHR45528:SF1">
    <property type="entry name" value="SENSOR HISTIDINE KINASE CPXA"/>
    <property type="match status" value="1"/>
</dbReference>
<dbReference type="STRING" id="1888891.DSOL_5379"/>
<dbReference type="InterPro" id="IPR005467">
    <property type="entry name" value="His_kinase_dom"/>
</dbReference>
<feature type="transmembrane region" description="Helical" evidence="14">
    <location>
        <begin position="12"/>
        <end position="33"/>
    </location>
</feature>
<keyword evidence="9 17" id="KW-0418">Kinase</keyword>
<dbReference type="Pfam" id="PF00512">
    <property type="entry name" value="HisKA"/>
    <property type="match status" value="1"/>
</dbReference>
<dbReference type="PRINTS" id="PR00344">
    <property type="entry name" value="BCTRLSENSOR"/>
</dbReference>
<keyword evidence="8" id="KW-0547">Nucleotide-binding</keyword>
<evidence type="ECO:0000259" key="16">
    <source>
        <dbReference type="PROSITE" id="PS50885"/>
    </source>
</evidence>
<dbReference type="InterPro" id="IPR036097">
    <property type="entry name" value="HisK_dim/P_sf"/>
</dbReference>
<evidence type="ECO:0000256" key="1">
    <source>
        <dbReference type="ARBA" id="ARBA00000085"/>
    </source>
</evidence>
<keyword evidence="11 14" id="KW-1133">Transmembrane helix</keyword>
<dbReference type="AlphaFoldDB" id="A0A1Q8QCM1"/>
<dbReference type="CDD" id="cd06225">
    <property type="entry name" value="HAMP"/>
    <property type="match status" value="1"/>
</dbReference>
<proteinExistence type="predicted"/>
<dbReference type="InterPro" id="IPR003660">
    <property type="entry name" value="HAMP_dom"/>
</dbReference>
<dbReference type="Pfam" id="PF00672">
    <property type="entry name" value="HAMP"/>
    <property type="match status" value="1"/>
</dbReference>
<dbReference type="InterPro" id="IPR003661">
    <property type="entry name" value="HisK_dim/P_dom"/>
</dbReference>
<comment type="catalytic activity">
    <reaction evidence="1">
        <text>ATP + protein L-histidine = ADP + protein N-phospho-L-histidine.</text>
        <dbReference type="EC" id="2.7.13.3"/>
    </reaction>
</comment>
<evidence type="ECO:0000256" key="6">
    <source>
        <dbReference type="ARBA" id="ARBA00022679"/>
    </source>
</evidence>